<reference evidence="2" key="2">
    <citation type="submission" date="2020-05" db="UniProtKB">
        <authorList>
            <consortium name="EnsemblMetazoa"/>
        </authorList>
    </citation>
    <scope>IDENTIFICATION</scope>
    <source>
        <strain evidence="2">IAEA</strain>
    </source>
</reference>
<dbReference type="EnsemblMetazoa" id="GPAI020242-RA">
    <property type="protein sequence ID" value="GPAI020242-PA"/>
    <property type="gene ID" value="GPAI020242"/>
</dbReference>
<organism evidence="2 3">
    <name type="scientific">Glossina pallidipes</name>
    <name type="common">Tsetse fly</name>
    <dbReference type="NCBI Taxonomy" id="7398"/>
    <lineage>
        <taxon>Eukaryota</taxon>
        <taxon>Metazoa</taxon>
        <taxon>Ecdysozoa</taxon>
        <taxon>Arthropoda</taxon>
        <taxon>Hexapoda</taxon>
        <taxon>Insecta</taxon>
        <taxon>Pterygota</taxon>
        <taxon>Neoptera</taxon>
        <taxon>Endopterygota</taxon>
        <taxon>Diptera</taxon>
        <taxon>Brachycera</taxon>
        <taxon>Muscomorpha</taxon>
        <taxon>Hippoboscoidea</taxon>
        <taxon>Glossinidae</taxon>
        <taxon>Glossina</taxon>
    </lineage>
</organism>
<protein>
    <submittedName>
        <fullName evidence="2">Uncharacterized protein</fullName>
    </submittedName>
</protein>
<dbReference type="Proteomes" id="UP000092445">
    <property type="component" value="Unassembled WGS sequence"/>
</dbReference>
<evidence type="ECO:0000313" key="3">
    <source>
        <dbReference type="Proteomes" id="UP000092445"/>
    </source>
</evidence>
<reference evidence="3" key="1">
    <citation type="submission" date="2014-03" db="EMBL/GenBank/DDBJ databases">
        <authorList>
            <person name="Aksoy S."/>
            <person name="Warren W."/>
            <person name="Wilson R.K."/>
        </authorList>
    </citation>
    <scope>NUCLEOTIDE SEQUENCE [LARGE SCALE GENOMIC DNA]</scope>
    <source>
        <strain evidence="3">IAEA</strain>
    </source>
</reference>
<proteinExistence type="predicted"/>
<keyword evidence="3" id="KW-1185">Reference proteome</keyword>
<sequence>MPQSYRLRSTEYLRLAIWWQSARDIQLILENRRPMRYRALKKQQQSEEQQQQLSQILYNANANTVSGITTHPINKTILQQQDQQQPRQQPQQKQSQQEPHQSIHSDVTEEEVLINLNNSRHPDMQNHQRRQGQQQQSSLHAENLNKATKPKMPLTATKAVNINIAPLEEISNIGIGYVWVWLVRHMKDNYKL</sequence>
<accession>A0A1A9ZNM9</accession>
<name>A0A1A9ZNM9_GLOPL</name>
<feature type="compositionally biased region" description="Low complexity" evidence="1">
    <location>
        <begin position="79"/>
        <end position="100"/>
    </location>
</feature>
<feature type="region of interest" description="Disordered" evidence="1">
    <location>
        <begin position="120"/>
        <end position="139"/>
    </location>
</feature>
<feature type="region of interest" description="Disordered" evidence="1">
    <location>
        <begin position="78"/>
        <end position="104"/>
    </location>
</feature>
<dbReference type="AlphaFoldDB" id="A0A1A9ZNM9"/>
<dbReference type="VEuPathDB" id="VectorBase:GPAI020242"/>
<evidence type="ECO:0000256" key="1">
    <source>
        <dbReference type="SAM" id="MobiDB-lite"/>
    </source>
</evidence>
<evidence type="ECO:0000313" key="2">
    <source>
        <dbReference type="EnsemblMetazoa" id="GPAI020242-PA"/>
    </source>
</evidence>
<dbReference type="STRING" id="7398.A0A1A9ZNM9"/>